<dbReference type="Pfam" id="PF09577">
    <property type="entry name" value="Spore_YpjB"/>
    <property type="match status" value="1"/>
</dbReference>
<keyword evidence="1" id="KW-0812">Transmembrane</keyword>
<keyword evidence="4" id="KW-1185">Reference proteome</keyword>
<keyword evidence="1" id="KW-0472">Membrane</keyword>
<organism evidence="3 4">
    <name type="scientific">Bacillus changyiensis</name>
    <dbReference type="NCBI Taxonomy" id="3004103"/>
    <lineage>
        <taxon>Bacteria</taxon>
        <taxon>Bacillati</taxon>
        <taxon>Bacillota</taxon>
        <taxon>Bacilli</taxon>
        <taxon>Bacillales</taxon>
        <taxon>Bacillaceae</taxon>
        <taxon>Bacillus</taxon>
    </lineage>
</organism>
<name>A0ABT4X012_9BACI</name>
<keyword evidence="1" id="KW-1133">Transmembrane helix</keyword>
<gene>
    <name evidence="3" type="primary">ypjB</name>
    <name evidence="3" type="ORF">PJ311_03240</name>
</gene>
<feature type="chain" id="PRO_5045879336" evidence="2">
    <location>
        <begin position="23"/>
        <end position="267"/>
    </location>
</feature>
<accession>A0ABT4X012</accession>
<dbReference type="RefSeq" id="WP_271339479.1">
    <property type="nucleotide sequence ID" value="NZ_JAQKAB010000002.1"/>
</dbReference>
<evidence type="ECO:0000313" key="3">
    <source>
        <dbReference type="EMBL" id="MDA7025625.1"/>
    </source>
</evidence>
<protein>
    <submittedName>
        <fullName evidence="3">Sporulation protein YpjB</fullName>
    </submittedName>
</protein>
<reference evidence="3 4" key="1">
    <citation type="submission" date="2023-01" db="EMBL/GenBank/DDBJ databases">
        <title>Bacillus changyiensis sp. nov., isolated from a coastal deposit.</title>
        <authorList>
            <person name="Xiao G."/>
            <person name="Lai Q."/>
            <person name="Hu Z."/>
            <person name="Shao Z."/>
        </authorList>
    </citation>
    <scope>NUCLEOTIDE SEQUENCE [LARGE SCALE GENOMIC DNA]</scope>
    <source>
        <strain evidence="3 4">CLL-7-23</strain>
    </source>
</reference>
<comment type="caution">
    <text evidence="3">The sequence shown here is derived from an EMBL/GenBank/DDBJ whole genome shotgun (WGS) entry which is preliminary data.</text>
</comment>
<dbReference type="Proteomes" id="UP001211894">
    <property type="component" value="Unassembled WGS sequence"/>
</dbReference>
<dbReference type="EMBL" id="JAQKAB010000002">
    <property type="protein sequence ID" value="MDA7025625.1"/>
    <property type="molecule type" value="Genomic_DNA"/>
</dbReference>
<dbReference type="InterPro" id="IPR014231">
    <property type="entry name" value="Spore_YpjB"/>
</dbReference>
<dbReference type="NCBIfam" id="TIGR02878">
    <property type="entry name" value="spore_ypjB"/>
    <property type="match status" value="1"/>
</dbReference>
<evidence type="ECO:0000313" key="4">
    <source>
        <dbReference type="Proteomes" id="UP001211894"/>
    </source>
</evidence>
<feature type="transmembrane region" description="Helical" evidence="1">
    <location>
        <begin position="228"/>
        <end position="248"/>
    </location>
</feature>
<feature type="signal peptide" evidence="2">
    <location>
        <begin position="1"/>
        <end position="22"/>
    </location>
</feature>
<evidence type="ECO:0000256" key="2">
    <source>
        <dbReference type="SAM" id="SignalP"/>
    </source>
</evidence>
<keyword evidence="2" id="KW-0732">Signal</keyword>
<proteinExistence type="predicted"/>
<evidence type="ECO:0000256" key="1">
    <source>
        <dbReference type="SAM" id="Phobius"/>
    </source>
</evidence>
<sequence>MIRKVILCIVIALVFPAGGLKAEDSTALTELNELSDTVFQLTRQSHYEEALQIVQYFKDRLKTAEKNGTLKTITSSQIRRVTLACYEMQKSLRSKETREKDKLKAAVQFRMLMDAIHSDHDPIWGSLKKPIMESFKALKAGIVQKEDSLTFQEKWNHFLALYDMIYPSLTIDVSQKQLQNVSNHIEVVQHGDFQNMSESSKLERLTTLQKDLEDVFNQTEEDDADPSLLWVILTTGSIILSTLTYVGFRKYRGEADRRKKRENDWPK</sequence>